<dbReference type="Proteomes" id="UP000023152">
    <property type="component" value="Unassembled WGS sequence"/>
</dbReference>
<proteinExistence type="predicted"/>
<evidence type="ECO:0000313" key="1">
    <source>
        <dbReference type="EMBL" id="ETO01414.1"/>
    </source>
</evidence>
<evidence type="ECO:0000313" key="2">
    <source>
        <dbReference type="Proteomes" id="UP000023152"/>
    </source>
</evidence>
<protein>
    <submittedName>
        <fullName evidence="1">Uncharacterized protein</fullName>
    </submittedName>
</protein>
<comment type="caution">
    <text evidence="1">The sequence shown here is derived from an EMBL/GenBank/DDBJ whole genome shotgun (WGS) entry which is preliminary data.</text>
</comment>
<sequence>QQGSQIAIESEFQYQNDNDIKLDPEIENENKINIKEKKETEIKKKNTQDIWKKYFNGDSIAKYILRRTGDNKYQFLHKSCQEYYAAQKIIFDIISWKPKNIYTNHIDNQQFQQQFKIQAQKFLINKKLLNEEMGIIQFIADRIYDNNLMFVNLKSRLFRLIQSSKNNSKVSIAAANAATILNVAR</sequence>
<feature type="non-terminal residue" evidence="1">
    <location>
        <position position="1"/>
    </location>
</feature>
<gene>
    <name evidence="1" type="ORF">RFI_36026</name>
</gene>
<name>X6LIJ4_RETFI</name>
<organism evidence="1 2">
    <name type="scientific">Reticulomyxa filosa</name>
    <dbReference type="NCBI Taxonomy" id="46433"/>
    <lineage>
        <taxon>Eukaryota</taxon>
        <taxon>Sar</taxon>
        <taxon>Rhizaria</taxon>
        <taxon>Retaria</taxon>
        <taxon>Foraminifera</taxon>
        <taxon>Monothalamids</taxon>
        <taxon>Reticulomyxidae</taxon>
        <taxon>Reticulomyxa</taxon>
    </lineage>
</organism>
<dbReference type="AlphaFoldDB" id="X6LIJ4"/>
<feature type="non-terminal residue" evidence="1">
    <location>
        <position position="185"/>
    </location>
</feature>
<keyword evidence="2" id="KW-1185">Reference proteome</keyword>
<dbReference type="EMBL" id="ASPP01038371">
    <property type="protein sequence ID" value="ETO01414.1"/>
    <property type="molecule type" value="Genomic_DNA"/>
</dbReference>
<reference evidence="1 2" key="1">
    <citation type="journal article" date="2013" name="Curr. Biol.">
        <title>The Genome of the Foraminiferan Reticulomyxa filosa.</title>
        <authorList>
            <person name="Glockner G."/>
            <person name="Hulsmann N."/>
            <person name="Schleicher M."/>
            <person name="Noegel A.A."/>
            <person name="Eichinger L."/>
            <person name="Gallinger C."/>
            <person name="Pawlowski J."/>
            <person name="Sierra R."/>
            <person name="Euteneuer U."/>
            <person name="Pillet L."/>
            <person name="Moustafa A."/>
            <person name="Platzer M."/>
            <person name="Groth M."/>
            <person name="Szafranski K."/>
            <person name="Schliwa M."/>
        </authorList>
    </citation>
    <scope>NUCLEOTIDE SEQUENCE [LARGE SCALE GENOMIC DNA]</scope>
</reference>
<accession>X6LIJ4</accession>